<keyword evidence="10" id="KW-0560">Oxidoreductase</keyword>
<evidence type="ECO:0000256" key="13">
    <source>
        <dbReference type="SAM" id="Phobius"/>
    </source>
</evidence>
<evidence type="ECO:0000256" key="2">
    <source>
        <dbReference type="ARBA" id="ARBA00004127"/>
    </source>
</evidence>
<dbReference type="PANTHER" id="PTHR19372:SF7">
    <property type="entry name" value="SULFITE OXIDASE, MITOCHONDRIAL"/>
    <property type="match status" value="1"/>
</dbReference>
<feature type="transmembrane region" description="Helical" evidence="13">
    <location>
        <begin position="259"/>
        <end position="279"/>
    </location>
</feature>
<keyword evidence="9 13" id="KW-1133">Transmembrane helix</keyword>
<comment type="subcellular location">
    <subcellularLocation>
        <location evidence="2">Endomembrane system</location>
        <topology evidence="2">Multi-pass membrane protein</topology>
    </subcellularLocation>
</comment>
<dbReference type="InterPro" id="IPR000572">
    <property type="entry name" value="OxRdtase_Mopterin-bd_dom"/>
</dbReference>
<evidence type="ECO:0000256" key="10">
    <source>
        <dbReference type="ARBA" id="ARBA00023002"/>
    </source>
</evidence>
<feature type="transmembrane region" description="Helical" evidence="13">
    <location>
        <begin position="82"/>
        <end position="100"/>
    </location>
</feature>
<dbReference type="SMART" id="SM00730">
    <property type="entry name" value="PSN"/>
    <property type="match status" value="1"/>
</dbReference>
<evidence type="ECO:0000256" key="7">
    <source>
        <dbReference type="ARBA" id="ARBA00022723"/>
    </source>
</evidence>
<dbReference type="InterPro" id="IPR036374">
    <property type="entry name" value="OxRdtase_Mopterin-bd_sf"/>
</dbReference>
<feature type="transmembrane region" description="Helical" evidence="13">
    <location>
        <begin position="291"/>
        <end position="313"/>
    </location>
</feature>
<keyword evidence="7" id="KW-0479">Metal-binding</keyword>
<dbReference type="Pfam" id="PF04258">
    <property type="entry name" value="Peptidase_A22B"/>
    <property type="match status" value="1"/>
</dbReference>
<feature type="transmembrane region" description="Helical" evidence="13">
    <location>
        <begin position="319"/>
        <end position="337"/>
    </location>
</feature>
<reference evidence="15 16" key="1">
    <citation type="submission" date="2024-06" db="EMBL/GenBank/DDBJ databases">
        <authorList>
            <person name="Kraege A."/>
            <person name="Thomma B."/>
        </authorList>
    </citation>
    <scope>NUCLEOTIDE SEQUENCE [LARGE SCALE GENOMIC DNA]</scope>
</reference>
<dbReference type="PROSITE" id="PS00191">
    <property type="entry name" value="CYTOCHROME_B5_1"/>
    <property type="match status" value="1"/>
</dbReference>
<dbReference type="PRINTS" id="PR00407">
    <property type="entry name" value="EUMOPTERIN"/>
</dbReference>
<evidence type="ECO:0000259" key="14">
    <source>
        <dbReference type="PROSITE" id="PS50255"/>
    </source>
</evidence>
<dbReference type="InterPro" id="IPR014756">
    <property type="entry name" value="Ig_E-set"/>
</dbReference>
<accession>A0ABP1FMU4</accession>
<dbReference type="InterPro" id="IPR007369">
    <property type="entry name" value="Peptidase_A22B_SPP"/>
</dbReference>
<dbReference type="SMART" id="SM01117">
    <property type="entry name" value="Cyt-b5"/>
    <property type="match status" value="1"/>
</dbReference>
<feature type="transmembrane region" description="Helical" evidence="13">
    <location>
        <begin position="43"/>
        <end position="62"/>
    </location>
</feature>
<dbReference type="InterPro" id="IPR008335">
    <property type="entry name" value="Mopterin_OxRdtase_euk"/>
</dbReference>
<dbReference type="InterPro" id="IPR006639">
    <property type="entry name" value="Preselin/SPP"/>
</dbReference>
<dbReference type="InterPro" id="IPR001199">
    <property type="entry name" value="Cyt_B5-like_heme/steroid-bd"/>
</dbReference>
<dbReference type="PRINTS" id="PR00363">
    <property type="entry name" value="CYTOCHROMEB5"/>
</dbReference>
<evidence type="ECO:0000256" key="3">
    <source>
        <dbReference type="ARBA" id="ARBA00006859"/>
    </source>
</evidence>
<organism evidence="15 16">
    <name type="scientific">Coccomyxa viridis</name>
    <dbReference type="NCBI Taxonomy" id="1274662"/>
    <lineage>
        <taxon>Eukaryota</taxon>
        <taxon>Viridiplantae</taxon>
        <taxon>Chlorophyta</taxon>
        <taxon>core chlorophytes</taxon>
        <taxon>Trebouxiophyceae</taxon>
        <taxon>Trebouxiophyceae incertae sedis</taxon>
        <taxon>Coccomyxaceae</taxon>
        <taxon>Coccomyxa</taxon>
    </lineage>
</organism>
<comment type="similarity">
    <text evidence="3">Belongs to the peptidase A22B family.</text>
</comment>
<dbReference type="PROSITE" id="PS50255">
    <property type="entry name" value="CYTOCHROME_B5_2"/>
    <property type="match status" value="1"/>
</dbReference>
<dbReference type="EMBL" id="CAXHTA020000004">
    <property type="protein sequence ID" value="CAL5220706.1"/>
    <property type="molecule type" value="Genomic_DNA"/>
</dbReference>
<sequence>MASTQEAKKEEKALLAAASGGATAIIAQLLLLAWILLPLAVPVPANANIIATASLCVFVGCWRSVKETPPAESMTKKDALKFPLIGSAVLVGLFALFKFLPKDIVNAVLTAYFVLLGTFAVTAAMLPLIGGILPHKWQGQAFSLKQLTIPVVMKEPTDIAATYPELVGGVLSLLFCSWYYAKKHWLANNVLGICFSVEGIEHLSLGSVQTGAILLSGLFFYDIFWVFCTPVMVTVAKSFDAPIKLLFPRAEDLNGGKAPFSMLGLGDIVVPGIFVALILRYDAKHNFRSKYFRSAFGGYIAGLGTTIAVMNIFETAQPALLYIVPAVLGAVGLHAWANRQFKQVFEYSEESKEQLEEAAAGDGGIFQSILEVLGLSEGAKKSKVQDGEGSEGRSRVYSSLLGAGTFGSVLLGGYLWDGYALCEEEKRASAGQTVKATGKEQEYSREDVADHSTRENRVWVTYKGGVYDVTDFLDMHPGGAQRLMLAAGGAIDPFWAMYAQHNTAEVHQMLEGYRIGTLVGAGASQQVEDPYANEPKRHPALVVRSMQPFNAETPVDVLGTSPRTPNDLFYVRNHLPVPHVDPSTWSVRVEGEGLKRVELSLKDLTTKFKKHTVTATLQCTGNRRDMFNDVKKVKGLEWGVGAIGTAEFAGARLSDVLAYAGLDGETLGEVEHIQFEGLDSDVSGTCYGASIPATKAVSRADEVILAYEMNGGELPLDHGFPVRVVAPGITGARSVKWLSRIIASSEESGSHWQQKDYKTFSPSVDWDNVDWDSAPAIQETNVQSAICEPKPGDTLEGPLEEIEVRGYAFSGGGQAVIRVDVSADGGATWTTATLDPIQKRRYRAWAWTLWKAVIPLPEGKQEGSVQLICKAVDSACNTQPEDASGIWNLRGVLNNAWHKVPILIQ</sequence>
<dbReference type="Gene3D" id="3.90.420.10">
    <property type="entry name" value="Oxidoreductase, molybdopterin-binding domain"/>
    <property type="match status" value="1"/>
</dbReference>
<dbReference type="Pfam" id="PF00174">
    <property type="entry name" value="Oxidored_molyb"/>
    <property type="match status" value="1"/>
</dbReference>
<evidence type="ECO:0000313" key="16">
    <source>
        <dbReference type="Proteomes" id="UP001497392"/>
    </source>
</evidence>
<feature type="transmembrane region" description="Helical" evidence="13">
    <location>
        <begin position="12"/>
        <end position="37"/>
    </location>
</feature>
<feature type="domain" description="Cytochrome b5 heme-binding" evidence="14">
    <location>
        <begin position="440"/>
        <end position="519"/>
    </location>
</feature>
<keyword evidence="6 13" id="KW-0812">Transmembrane</keyword>
<dbReference type="SUPFAM" id="SSF55856">
    <property type="entry name" value="Cytochrome b5-like heme/steroid binding domain"/>
    <property type="match status" value="1"/>
</dbReference>
<dbReference type="Gene3D" id="2.60.40.650">
    <property type="match status" value="1"/>
</dbReference>
<dbReference type="InterPro" id="IPR018506">
    <property type="entry name" value="Cyt_B5_heme-BS"/>
</dbReference>
<dbReference type="Pfam" id="PF03404">
    <property type="entry name" value="Mo-co_dimer"/>
    <property type="match status" value="1"/>
</dbReference>
<evidence type="ECO:0000256" key="1">
    <source>
        <dbReference type="ARBA" id="ARBA00001924"/>
    </source>
</evidence>
<keyword evidence="8" id="KW-0378">Hydrolase</keyword>
<protein>
    <submittedName>
        <fullName evidence="15">G2762 protein</fullName>
    </submittedName>
</protein>
<dbReference type="CDD" id="cd02111">
    <property type="entry name" value="eukary_SO_Moco"/>
    <property type="match status" value="1"/>
</dbReference>
<proteinExistence type="inferred from homology"/>
<dbReference type="Proteomes" id="UP001497392">
    <property type="component" value="Unassembled WGS sequence"/>
</dbReference>
<evidence type="ECO:0000256" key="12">
    <source>
        <dbReference type="ARBA" id="ARBA00023136"/>
    </source>
</evidence>
<evidence type="ECO:0000256" key="4">
    <source>
        <dbReference type="ARBA" id="ARBA00022505"/>
    </source>
</evidence>
<dbReference type="SUPFAM" id="SSF81296">
    <property type="entry name" value="E set domains"/>
    <property type="match status" value="1"/>
</dbReference>
<keyword evidence="5" id="KW-0349">Heme</keyword>
<feature type="transmembrane region" description="Helical" evidence="13">
    <location>
        <begin position="212"/>
        <end position="239"/>
    </location>
</feature>
<comment type="caution">
    <text evidence="15">The sequence shown here is derived from an EMBL/GenBank/DDBJ whole genome shotgun (WGS) entry which is preliminary data.</text>
</comment>
<dbReference type="PANTHER" id="PTHR19372">
    <property type="entry name" value="SULFITE REDUCTASE"/>
    <property type="match status" value="1"/>
</dbReference>
<gene>
    <name evidence="15" type="primary">g2762</name>
    <name evidence="15" type="ORF">VP750_LOCUS2365</name>
</gene>
<comment type="cofactor">
    <cofactor evidence="1">
        <name>Mo-molybdopterin</name>
        <dbReference type="ChEBI" id="CHEBI:71302"/>
    </cofactor>
</comment>
<evidence type="ECO:0000256" key="8">
    <source>
        <dbReference type="ARBA" id="ARBA00022801"/>
    </source>
</evidence>
<evidence type="ECO:0000256" key="6">
    <source>
        <dbReference type="ARBA" id="ARBA00022692"/>
    </source>
</evidence>
<evidence type="ECO:0000256" key="5">
    <source>
        <dbReference type="ARBA" id="ARBA00022617"/>
    </source>
</evidence>
<dbReference type="SUPFAM" id="SSF56524">
    <property type="entry name" value="Oxidoreductase molybdopterin-binding domain"/>
    <property type="match status" value="1"/>
</dbReference>
<keyword evidence="4" id="KW-0500">Molybdenum</keyword>
<evidence type="ECO:0000256" key="11">
    <source>
        <dbReference type="ARBA" id="ARBA00023004"/>
    </source>
</evidence>
<evidence type="ECO:0000256" key="9">
    <source>
        <dbReference type="ARBA" id="ARBA00022989"/>
    </source>
</evidence>
<keyword evidence="11" id="KW-0408">Iron</keyword>
<evidence type="ECO:0000313" key="15">
    <source>
        <dbReference type="EMBL" id="CAL5220706.1"/>
    </source>
</evidence>
<dbReference type="InterPro" id="IPR005066">
    <property type="entry name" value="MoCF_OxRdtse_dimer"/>
</dbReference>
<feature type="transmembrane region" description="Helical" evidence="13">
    <location>
        <begin position="112"/>
        <end position="133"/>
    </location>
</feature>
<dbReference type="InterPro" id="IPR036400">
    <property type="entry name" value="Cyt_B5-like_heme/steroid_sf"/>
</dbReference>
<dbReference type="Pfam" id="PF00173">
    <property type="entry name" value="Cyt-b5"/>
    <property type="match status" value="1"/>
</dbReference>
<keyword evidence="16" id="KW-1185">Reference proteome</keyword>
<name>A0ABP1FMU4_9CHLO</name>
<dbReference type="Gene3D" id="3.10.120.10">
    <property type="entry name" value="Cytochrome b5-like heme/steroid binding domain"/>
    <property type="match status" value="1"/>
</dbReference>
<keyword evidence="12 13" id="KW-0472">Membrane</keyword>